<comment type="caution">
    <text evidence="1">The sequence shown here is derived from an EMBL/GenBank/DDBJ whole genome shotgun (WGS) entry which is preliminary data.</text>
</comment>
<dbReference type="Proteomes" id="UP001174909">
    <property type="component" value="Unassembled WGS sequence"/>
</dbReference>
<organism evidence="1 2">
    <name type="scientific">Geodia barretti</name>
    <name type="common">Barrett's horny sponge</name>
    <dbReference type="NCBI Taxonomy" id="519541"/>
    <lineage>
        <taxon>Eukaryota</taxon>
        <taxon>Metazoa</taxon>
        <taxon>Porifera</taxon>
        <taxon>Demospongiae</taxon>
        <taxon>Heteroscleromorpha</taxon>
        <taxon>Tetractinellida</taxon>
        <taxon>Astrophorina</taxon>
        <taxon>Geodiidae</taxon>
        <taxon>Geodia</taxon>
    </lineage>
</organism>
<evidence type="ECO:0000313" key="1">
    <source>
        <dbReference type="EMBL" id="CAI8024512.1"/>
    </source>
</evidence>
<reference evidence="1" key="1">
    <citation type="submission" date="2023-03" db="EMBL/GenBank/DDBJ databases">
        <authorList>
            <person name="Steffen K."/>
            <person name="Cardenas P."/>
        </authorList>
    </citation>
    <scope>NUCLEOTIDE SEQUENCE</scope>
</reference>
<evidence type="ECO:0000313" key="2">
    <source>
        <dbReference type="Proteomes" id="UP001174909"/>
    </source>
</evidence>
<sequence>MLRRRTVAVISDDFWDDTWSEYIFEVTARKFRGKNGVRIFWRINDDMQPAPGRGAGFLLNAPVKGRLAEKKSRIKFWWEIGWENKESFVIADVRGVAARKKGTETRHKMGNDPVPNQIVNQGNLMTLFLDGEMVFDGKDLNGNKGGRVGVGTKGATAEFDNAFVTGLRGGPLNRVIS</sequence>
<name>A0AA35S940_GEOBA</name>
<accession>A0AA35S940</accession>
<protein>
    <submittedName>
        <fullName evidence="1">Uncharacterized protein</fullName>
    </submittedName>
</protein>
<dbReference type="EMBL" id="CASHTH010002081">
    <property type="protein sequence ID" value="CAI8024512.1"/>
    <property type="molecule type" value="Genomic_DNA"/>
</dbReference>
<keyword evidence="2" id="KW-1185">Reference proteome</keyword>
<dbReference type="AlphaFoldDB" id="A0AA35S940"/>
<proteinExistence type="predicted"/>
<dbReference type="Gene3D" id="2.60.120.560">
    <property type="entry name" value="Exo-inulinase, domain 1"/>
    <property type="match status" value="1"/>
</dbReference>
<gene>
    <name evidence="1" type="ORF">GBAR_LOCUS14234</name>
</gene>